<sequence length="81" mass="9141">MAARARGEGKTPHRQFRAEDDVWAKFGEAVKPLGTDRSAVLRDFVRWFVREPGAKMPRRPDSSKPPVEPGRNPGDDSPREN</sequence>
<comment type="caution">
    <text evidence="2">The sequence shown here is derived from an EMBL/GenBank/DDBJ whole genome shotgun (WGS) entry which is preliminary data.</text>
</comment>
<evidence type="ECO:0000313" key="3">
    <source>
        <dbReference type="Proteomes" id="UP001596220"/>
    </source>
</evidence>
<gene>
    <name evidence="2" type="ORF">ACFP3R_15600</name>
</gene>
<feature type="compositionally biased region" description="Basic and acidic residues" evidence="1">
    <location>
        <begin position="50"/>
        <end position="62"/>
    </location>
</feature>
<reference evidence="3" key="1">
    <citation type="journal article" date="2019" name="Int. J. Syst. Evol. Microbiol.">
        <title>The Global Catalogue of Microorganisms (GCM) 10K type strain sequencing project: providing services to taxonomists for standard genome sequencing and annotation.</title>
        <authorList>
            <consortium name="The Broad Institute Genomics Platform"/>
            <consortium name="The Broad Institute Genome Sequencing Center for Infectious Disease"/>
            <person name="Wu L."/>
            <person name="Ma J."/>
        </authorList>
    </citation>
    <scope>NUCLEOTIDE SEQUENCE [LARGE SCALE GENOMIC DNA]</scope>
    <source>
        <strain evidence="3">CGMCC 4.7246</strain>
    </source>
</reference>
<evidence type="ECO:0008006" key="4">
    <source>
        <dbReference type="Google" id="ProtNLM"/>
    </source>
</evidence>
<proteinExistence type="predicted"/>
<evidence type="ECO:0000256" key="1">
    <source>
        <dbReference type="SAM" id="MobiDB-lite"/>
    </source>
</evidence>
<keyword evidence="3" id="KW-1185">Reference proteome</keyword>
<organism evidence="2 3">
    <name type="scientific">Saccharothrix lopnurensis</name>
    <dbReference type="NCBI Taxonomy" id="1670621"/>
    <lineage>
        <taxon>Bacteria</taxon>
        <taxon>Bacillati</taxon>
        <taxon>Actinomycetota</taxon>
        <taxon>Actinomycetes</taxon>
        <taxon>Pseudonocardiales</taxon>
        <taxon>Pseudonocardiaceae</taxon>
        <taxon>Saccharothrix</taxon>
    </lineage>
</organism>
<name>A0ABW1P5S7_9PSEU</name>
<dbReference type="Proteomes" id="UP001596220">
    <property type="component" value="Unassembled WGS sequence"/>
</dbReference>
<accession>A0ABW1P5S7</accession>
<dbReference type="RefSeq" id="WP_380636853.1">
    <property type="nucleotide sequence ID" value="NZ_JBHSQO010000013.1"/>
</dbReference>
<protein>
    <recommendedName>
        <fullName evidence="4">Ribbon-helix-helix CopG family protein</fullName>
    </recommendedName>
</protein>
<evidence type="ECO:0000313" key="2">
    <source>
        <dbReference type="EMBL" id="MFC6090705.1"/>
    </source>
</evidence>
<feature type="region of interest" description="Disordered" evidence="1">
    <location>
        <begin position="50"/>
        <end position="81"/>
    </location>
</feature>
<dbReference type="EMBL" id="JBHSQO010000013">
    <property type="protein sequence ID" value="MFC6090705.1"/>
    <property type="molecule type" value="Genomic_DNA"/>
</dbReference>